<proteinExistence type="predicted"/>
<reference evidence="4 5" key="1">
    <citation type="submission" date="2022-09" db="EMBL/GenBank/DDBJ databases">
        <authorList>
            <person name="Han X.L."/>
            <person name="Wang Q."/>
            <person name="Lu T."/>
        </authorList>
    </citation>
    <scope>NUCLEOTIDE SEQUENCE [LARGE SCALE GENOMIC DNA]</scope>
    <source>
        <strain evidence="4 5">WQ 127069</strain>
    </source>
</reference>
<feature type="chain" id="PRO_5045288042" description="Preprotein translocase subunit Tim44" evidence="3">
    <location>
        <begin position="22"/>
        <end position="144"/>
    </location>
</feature>
<comment type="caution">
    <text evidence="4">The sequence shown here is derived from an EMBL/GenBank/DDBJ whole genome shotgun (WGS) entry which is preliminary data.</text>
</comment>
<keyword evidence="3" id="KW-0732">Signal</keyword>
<dbReference type="EMBL" id="JAOQIO010000094">
    <property type="protein sequence ID" value="MCU6795653.1"/>
    <property type="molecule type" value="Genomic_DNA"/>
</dbReference>
<evidence type="ECO:0008006" key="6">
    <source>
        <dbReference type="Google" id="ProtNLM"/>
    </source>
</evidence>
<keyword evidence="2" id="KW-0812">Transmembrane</keyword>
<feature type="compositionally biased region" description="Polar residues" evidence="1">
    <location>
        <begin position="39"/>
        <end position="69"/>
    </location>
</feature>
<evidence type="ECO:0000256" key="3">
    <source>
        <dbReference type="SAM" id="SignalP"/>
    </source>
</evidence>
<keyword evidence="2" id="KW-0472">Membrane</keyword>
<dbReference type="RefSeq" id="WP_262686598.1">
    <property type="nucleotide sequence ID" value="NZ_JAOQIO010000094.1"/>
</dbReference>
<gene>
    <name evidence="4" type="ORF">OB236_26415</name>
</gene>
<evidence type="ECO:0000256" key="1">
    <source>
        <dbReference type="SAM" id="MobiDB-lite"/>
    </source>
</evidence>
<evidence type="ECO:0000313" key="5">
    <source>
        <dbReference type="Proteomes" id="UP001652445"/>
    </source>
</evidence>
<feature type="signal peptide" evidence="3">
    <location>
        <begin position="1"/>
        <end position="21"/>
    </location>
</feature>
<feature type="region of interest" description="Disordered" evidence="1">
    <location>
        <begin position="35"/>
        <end position="70"/>
    </location>
</feature>
<organism evidence="4 5">
    <name type="scientific">Paenibacillus baimaensis</name>
    <dbReference type="NCBI Taxonomy" id="2982185"/>
    <lineage>
        <taxon>Bacteria</taxon>
        <taxon>Bacillati</taxon>
        <taxon>Bacillota</taxon>
        <taxon>Bacilli</taxon>
        <taxon>Bacillales</taxon>
        <taxon>Paenibacillaceae</taxon>
        <taxon>Paenibacillus</taxon>
    </lineage>
</organism>
<evidence type="ECO:0000313" key="4">
    <source>
        <dbReference type="EMBL" id="MCU6795653.1"/>
    </source>
</evidence>
<keyword evidence="5" id="KW-1185">Reference proteome</keyword>
<evidence type="ECO:0000256" key="2">
    <source>
        <dbReference type="SAM" id="Phobius"/>
    </source>
</evidence>
<keyword evidence="2" id="KW-1133">Transmembrane helix</keyword>
<protein>
    <recommendedName>
        <fullName evidence="6">Preprotein translocase subunit Tim44</fullName>
    </recommendedName>
</protein>
<dbReference type="Proteomes" id="UP001652445">
    <property type="component" value="Unassembled WGS sequence"/>
</dbReference>
<sequence>MWKKLSMVILGLMIAISFSHVDVADAAKSYKGPKKSINLDKTPNQNSGANKADPSTATKTPNTTASPGTTAKPGFFNGGLMKGLLIGGLAGMLFGGLLGDLGGLGNILGLLVNVLAVVALVVGIIKVVKHFRNKRKLDEETNRN</sequence>
<name>A0ABT2ULX9_9BACL</name>
<feature type="transmembrane region" description="Helical" evidence="2">
    <location>
        <begin position="107"/>
        <end position="128"/>
    </location>
</feature>
<accession>A0ABT2ULX9</accession>